<evidence type="ECO:0000259" key="2">
    <source>
        <dbReference type="Pfam" id="PF12773"/>
    </source>
</evidence>
<feature type="transmembrane region" description="Helical" evidence="1">
    <location>
        <begin position="5"/>
        <end position="22"/>
    </location>
</feature>
<dbReference type="InterPro" id="IPR025874">
    <property type="entry name" value="DZR"/>
</dbReference>
<feature type="transmembrane region" description="Helical" evidence="1">
    <location>
        <begin position="28"/>
        <end position="49"/>
    </location>
</feature>
<organism evidence="3">
    <name type="scientific">marine sediment metagenome</name>
    <dbReference type="NCBI Taxonomy" id="412755"/>
    <lineage>
        <taxon>unclassified sequences</taxon>
        <taxon>metagenomes</taxon>
        <taxon>ecological metagenomes</taxon>
    </lineage>
</organism>
<gene>
    <name evidence="3" type="ORF">LCGC14_0658380</name>
</gene>
<evidence type="ECO:0000256" key="1">
    <source>
        <dbReference type="SAM" id="Phobius"/>
    </source>
</evidence>
<protein>
    <recommendedName>
        <fullName evidence="2">DZANK-type domain-containing protein</fullName>
    </recommendedName>
</protein>
<feature type="domain" description="DZANK-type" evidence="2">
    <location>
        <begin position="54"/>
        <end position="97"/>
    </location>
</feature>
<comment type="caution">
    <text evidence="3">The sequence shown here is derived from an EMBL/GenBank/DDBJ whole genome shotgun (WGS) entry which is preliminary data.</text>
</comment>
<dbReference type="Pfam" id="PF12773">
    <property type="entry name" value="DZR"/>
    <property type="match status" value="1"/>
</dbReference>
<reference evidence="3" key="1">
    <citation type="journal article" date="2015" name="Nature">
        <title>Complex archaea that bridge the gap between prokaryotes and eukaryotes.</title>
        <authorList>
            <person name="Spang A."/>
            <person name="Saw J.H."/>
            <person name="Jorgensen S.L."/>
            <person name="Zaremba-Niedzwiedzka K."/>
            <person name="Martijn J."/>
            <person name="Lind A.E."/>
            <person name="van Eijk R."/>
            <person name="Schleper C."/>
            <person name="Guy L."/>
            <person name="Ettema T.J."/>
        </authorList>
    </citation>
    <scope>NUCLEOTIDE SEQUENCE</scope>
</reference>
<sequence>MGIWIIIIIIVTALSFILALIVNPFWWILLPLSLFMLIIVKIMSPYFWLEKKTCPACNSPIGKYSETCKKCGTKLMAKCLSCGKYLPVGTKFCDNCNIELEHPERDREIVKPEIIDKNIPLPELPKVCSNCGIELKNPEIIRYCEECGAKIR</sequence>
<dbReference type="EMBL" id="LAZR01001251">
    <property type="protein sequence ID" value="KKN47895.1"/>
    <property type="molecule type" value="Genomic_DNA"/>
</dbReference>
<name>A0A0F9QUC4_9ZZZZ</name>
<dbReference type="AlphaFoldDB" id="A0A0F9QUC4"/>
<evidence type="ECO:0000313" key="3">
    <source>
        <dbReference type="EMBL" id="KKN47895.1"/>
    </source>
</evidence>
<proteinExistence type="predicted"/>
<keyword evidence="1" id="KW-0812">Transmembrane</keyword>
<keyword evidence="1" id="KW-0472">Membrane</keyword>
<keyword evidence="1" id="KW-1133">Transmembrane helix</keyword>
<accession>A0A0F9QUC4</accession>